<keyword evidence="2" id="KW-0812">Transmembrane</keyword>
<protein>
    <recommendedName>
        <fullName evidence="5">Glycosyltransferase family 92 protein</fullName>
    </recommendedName>
</protein>
<keyword evidence="2" id="KW-1133">Transmembrane helix</keyword>
<feature type="transmembrane region" description="Helical" evidence="2">
    <location>
        <begin position="21"/>
        <end position="39"/>
    </location>
</feature>
<feature type="region of interest" description="Disordered" evidence="1">
    <location>
        <begin position="73"/>
        <end position="124"/>
    </location>
</feature>
<name>A0A1E7F9Q8_9STRA</name>
<feature type="compositionally biased region" description="Basic and acidic residues" evidence="1">
    <location>
        <begin position="73"/>
        <end position="83"/>
    </location>
</feature>
<evidence type="ECO:0008006" key="5">
    <source>
        <dbReference type="Google" id="ProtNLM"/>
    </source>
</evidence>
<proteinExistence type="predicted"/>
<organism evidence="3 4">
    <name type="scientific">Fragilariopsis cylindrus CCMP1102</name>
    <dbReference type="NCBI Taxonomy" id="635003"/>
    <lineage>
        <taxon>Eukaryota</taxon>
        <taxon>Sar</taxon>
        <taxon>Stramenopiles</taxon>
        <taxon>Ochrophyta</taxon>
        <taxon>Bacillariophyta</taxon>
        <taxon>Bacillariophyceae</taxon>
        <taxon>Bacillariophycidae</taxon>
        <taxon>Bacillariales</taxon>
        <taxon>Bacillariaceae</taxon>
        <taxon>Fragilariopsis</taxon>
    </lineage>
</organism>
<evidence type="ECO:0000256" key="2">
    <source>
        <dbReference type="SAM" id="Phobius"/>
    </source>
</evidence>
<reference evidence="3 4" key="1">
    <citation type="submission" date="2016-09" db="EMBL/GenBank/DDBJ databases">
        <title>Extensive genetic diversity and differential bi-allelic expression allows diatom success in the polar Southern Ocean.</title>
        <authorList>
            <consortium name="DOE Joint Genome Institute"/>
            <person name="Mock T."/>
            <person name="Otillar R.P."/>
            <person name="Strauss J."/>
            <person name="Dupont C."/>
            <person name="Frickenhaus S."/>
            <person name="Maumus F."/>
            <person name="Mcmullan M."/>
            <person name="Sanges R."/>
            <person name="Schmutz J."/>
            <person name="Toseland A."/>
            <person name="Valas R."/>
            <person name="Veluchamy A."/>
            <person name="Ward B.J."/>
            <person name="Allen A."/>
            <person name="Barry K."/>
            <person name="Falciatore A."/>
            <person name="Ferrante M."/>
            <person name="Fortunato A.E."/>
            <person name="Gloeckner G."/>
            <person name="Gruber A."/>
            <person name="Hipkin R."/>
            <person name="Janech M."/>
            <person name="Kroth P."/>
            <person name="Leese F."/>
            <person name="Lindquist E."/>
            <person name="Lyon B.R."/>
            <person name="Martin J."/>
            <person name="Mayer C."/>
            <person name="Parker M."/>
            <person name="Quesneville H."/>
            <person name="Raymond J."/>
            <person name="Uhlig C."/>
            <person name="Valentin K.U."/>
            <person name="Worden A.Z."/>
            <person name="Armbrust E.V."/>
            <person name="Bowler C."/>
            <person name="Green B."/>
            <person name="Moulton V."/>
            <person name="Van Oosterhout C."/>
            <person name="Grigoriev I."/>
        </authorList>
    </citation>
    <scope>NUCLEOTIDE SEQUENCE [LARGE SCALE GENOMIC DNA]</scope>
    <source>
        <strain evidence="3 4">CCMP1102</strain>
    </source>
</reference>
<evidence type="ECO:0000313" key="4">
    <source>
        <dbReference type="Proteomes" id="UP000095751"/>
    </source>
</evidence>
<feature type="region of interest" description="Disordered" evidence="1">
    <location>
        <begin position="523"/>
        <end position="544"/>
    </location>
</feature>
<accession>A0A1E7F9Q8</accession>
<dbReference type="AlphaFoldDB" id="A0A1E7F9Q8"/>
<dbReference type="KEGG" id="fcy:FRACYDRAFT_241455"/>
<keyword evidence="2" id="KW-0472">Membrane</keyword>
<feature type="compositionally biased region" description="Low complexity" evidence="1">
    <location>
        <begin position="92"/>
        <end position="107"/>
    </location>
</feature>
<dbReference type="InParanoid" id="A0A1E7F9Q8"/>
<feature type="compositionally biased region" description="Basic and acidic residues" evidence="1">
    <location>
        <begin position="529"/>
        <end position="544"/>
    </location>
</feature>
<evidence type="ECO:0000256" key="1">
    <source>
        <dbReference type="SAM" id="MobiDB-lite"/>
    </source>
</evidence>
<dbReference type="EMBL" id="KV784360">
    <property type="protein sequence ID" value="OEU14898.1"/>
    <property type="molecule type" value="Genomic_DNA"/>
</dbReference>
<gene>
    <name evidence="3" type="ORF">FRACYDRAFT_241455</name>
</gene>
<sequence length="544" mass="63235">MIHPLSKPPKSRMIGGGISPLILFVGVLILCCFGSTILHRQSMISLFSSEVEEDMKGILPTTANIRTEMHNDHGIEEKGKEVNKATTTDTPSSSSRMSSEQQQQQRQEQQEQQEEDTTDADADDTGHFSACTLWMDDNHRLDEWLAYHYYILKLRYVIIGIDPYSKTSPQKIINKWNQYNFNISGNITIIGWNETEYVSKKVRKQNKNELNEIESKYQNKNNDTNTNTDFTLLYGTAKTNQYLSRQRLFMKECSRHMVSLSKTWVSYHDLDEYISFQHKTDGIINDSGKDITIIGQQKFKNQPYYIYNKLNQIKKQQEAIVQQHEQHHAYNNTGGSSSSSLMGCISIHRKRFCSKEDENKDENKYDYIKKFDTLRYKYLTPNRDGQPKSFIDLSQPGPKAYAMGEYDSNNEQRNHHIKYSASNKVWNPHTVMPMYCQEEEKNRSKAIKSLIGNEKFVMNHYLGSWESYSARPNDSRIGGLRTYDAWLERSNFTNGQTSIVSRPWFNGFIHFICDDDPTIAAPIARGLPGRKEQEEEQRRKRNEM</sequence>
<feature type="compositionally biased region" description="Acidic residues" evidence="1">
    <location>
        <begin position="111"/>
        <end position="123"/>
    </location>
</feature>
<dbReference type="Proteomes" id="UP000095751">
    <property type="component" value="Unassembled WGS sequence"/>
</dbReference>
<dbReference type="OrthoDB" id="40253at2759"/>
<keyword evidence="4" id="KW-1185">Reference proteome</keyword>
<evidence type="ECO:0000313" key="3">
    <source>
        <dbReference type="EMBL" id="OEU14898.1"/>
    </source>
</evidence>